<dbReference type="InterPro" id="IPR029058">
    <property type="entry name" value="AB_hydrolase_fold"/>
</dbReference>
<name>A0A8H7CCS1_9AGAR</name>
<dbReference type="EMBL" id="JACAZI010000032">
    <property type="protein sequence ID" value="KAF7330778.1"/>
    <property type="molecule type" value="Genomic_DNA"/>
</dbReference>
<feature type="signal peptide" evidence="1">
    <location>
        <begin position="1"/>
        <end position="16"/>
    </location>
</feature>
<dbReference type="Gene3D" id="3.40.50.1820">
    <property type="entry name" value="alpha/beta hydrolase"/>
    <property type="match status" value="1"/>
</dbReference>
<dbReference type="OrthoDB" id="9978720at2759"/>
<dbReference type="InterPro" id="IPR050228">
    <property type="entry name" value="Carboxylesterase_BioH"/>
</dbReference>
<evidence type="ECO:0000256" key="1">
    <source>
        <dbReference type="SAM" id="SignalP"/>
    </source>
</evidence>
<keyword evidence="1" id="KW-0732">Signal</keyword>
<dbReference type="CDD" id="cd12809">
    <property type="entry name" value="Esterase_713_like-2"/>
    <property type="match status" value="1"/>
</dbReference>
<keyword evidence="3" id="KW-1185">Reference proteome</keyword>
<accession>A0A8H7CCS1</accession>
<reference evidence="2" key="1">
    <citation type="submission" date="2020-05" db="EMBL/GenBank/DDBJ databases">
        <title>Mycena genomes resolve the evolution of fungal bioluminescence.</title>
        <authorList>
            <person name="Tsai I.J."/>
        </authorList>
    </citation>
    <scope>NUCLEOTIDE SEQUENCE</scope>
    <source>
        <strain evidence="2">CCC161011</strain>
    </source>
</reference>
<protein>
    <submittedName>
        <fullName evidence="2">AB hydrolase-1 domain-containing protein</fullName>
    </submittedName>
</protein>
<evidence type="ECO:0000313" key="3">
    <source>
        <dbReference type="Proteomes" id="UP000620124"/>
    </source>
</evidence>
<dbReference type="SUPFAM" id="SSF53474">
    <property type="entry name" value="alpha/beta-Hydrolases"/>
    <property type="match status" value="1"/>
</dbReference>
<sequence length="362" mass="39853">MMLAFLLVTFACLSRALQQGTLHRRTYFYVGQTYIADGNSSIAADQMYVEHLTPAKITRPLPLLFIHGQGMTGTNWLNTPDGRPGWADYFLSKGYELYIMDQVARARSPWQPTVDGPLLATDTVLVESIFTAVQRFKLWPQAILHTQWPGNGSVGDPVFDEFFASTVPSLSSQAEEGEKMKHAGSLLLDKIGPVILLTHSQAGQFGWILADSRPKQVKAIVALEPTGPPFMNVIIPPLVPARAYGLTDIPITYNPPITSASDIARVVVNQIPGVTCFQQAKPARKLVNLLDIPVLAVTSEASYHAQYDNCTVGYLRQAGVSVKHVYLGEIGIHGNAHMFFMEKNNLQIADEVVEPWISKIHG</sequence>
<dbReference type="PANTHER" id="PTHR43194:SF4">
    <property type="entry name" value="AB HYDROLASE-1 DOMAIN-CONTAINING PROTEIN"/>
    <property type="match status" value="1"/>
</dbReference>
<gene>
    <name evidence="2" type="ORF">MVEN_02416900</name>
</gene>
<keyword evidence="2" id="KW-0378">Hydrolase</keyword>
<dbReference type="AlphaFoldDB" id="A0A8H7CCS1"/>
<dbReference type="GO" id="GO:0016787">
    <property type="term" value="F:hydrolase activity"/>
    <property type="evidence" value="ECO:0007669"/>
    <property type="project" value="UniProtKB-KW"/>
</dbReference>
<proteinExistence type="predicted"/>
<dbReference type="PANTHER" id="PTHR43194">
    <property type="entry name" value="HYDROLASE ALPHA/BETA FOLD FAMILY"/>
    <property type="match status" value="1"/>
</dbReference>
<comment type="caution">
    <text evidence="2">The sequence shown here is derived from an EMBL/GenBank/DDBJ whole genome shotgun (WGS) entry which is preliminary data.</text>
</comment>
<feature type="chain" id="PRO_5034033937" evidence="1">
    <location>
        <begin position="17"/>
        <end position="362"/>
    </location>
</feature>
<dbReference type="Proteomes" id="UP000620124">
    <property type="component" value="Unassembled WGS sequence"/>
</dbReference>
<evidence type="ECO:0000313" key="2">
    <source>
        <dbReference type="EMBL" id="KAF7330778.1"/>
    </source>
</evidence>
<organism evidence="2 3">
    <name type="scientific">Mycena venus</name>
    <dbReference type="NCBI Taxonomy" id="2733690"/>
    <lineage>
        <taxon>Eukaryota</taxon>
        <taxon>Fungi</taxon>
        <taxon>Dikarya</taxon>
        <taxon>Basidiomycota</taxon>
        <taxon>Agaricomycotina</taxon>
        <taxon>Agaricomycetes</taxon>
        <taxon>Agaricomycetidae</taxon>
        <taxon>Agaricales</taxon>
        <taxon>Marasmiineae</taxon>
        <taxon>Mycenaceae</taxon>
        <taxon>Mycena</taxon>
    </lineage>
</organism>